<reference evidence="2" key="1">
    <citation type="journal article" date="2023" name="Plant J.">
        <title>Genome sequences and population genomics provide insights into the demographic history, inbreeding, and mutation load of two 'living fossil' tree species of Dipteronia.</title>
        <authorList>
            <person name="Feng Y."/>
            <person name="Comes H.P."/>
            <person name="Chen J."/>
            <person name="Zhu S."/>
            <person name="Lu R."/>
            <person name="Zhang X."/>
            <person name="Li P."/>
            <person name="Qiu J."/>
            <person name="Olsen K.M."/>
            <person name="Qiu Y."/>
        </authorList>
    </citation>
    <scope>NUCLEOTIDE SEQUENCE</scope>
    <source>
        <strain evidence="2">KIB01</strain>
    </source>
</reference>
<evidence type="ECO:0000259" key="1">
    <source>
        <dbReference type="Pfam" id="PF00078"/>
    </source>
</evidence>
<accession>A0AAD9TF91</accession>
<evidence type="ECO:0000313" key="2">
    <source>
        <dbReference type="EMBL" id="KAK2634504.1"/>
    </source>
</evidence>
<protein>
    <recommendedName>
        <fullName evidence="1">Reverse transcriptase domain-containing protein</fullName>
    </recommendedName>
</protein>
<organism evidence="2 3">
    <name type="scientific">Dipteronia dyeriana</name>
    <dbReference type="NCBI Taxonomy" id="168575"/>
    <lineage>
        <taxon>Eukaryota</taxon>
        <taxon>Viridiplantae</taxon>
        <taxon>Streptophyta</taxon>
        <taxon>Embryophyta</taxon>
        <taxon>Tracheophyta</taxon>
        <taxon>Spermatophyta</taxon>
        <taxon>Magnoliopsida</taxon>
        <taxon>eudicotyledons</taxon>
        <taxon>Gunneridae</taxon>
        <taxon>Pentapetalae</taxon>
        <taxon>rosids</taxon>
        <taxon>malvids</taxon>
        <taxon>Sapindales</taxon>
        <taxon>Sapindaceae</taxon>
        <taxon>Hippocastanoideae</taxon>
        <taxon>Acereae</taxon>
        <taxon>Dipteronia</taxon>
    </lineage>
</organism>
<sequence length="261" mass="29394">MRDFRPISLVGSMYKILAKVLSNRLKFVMNSVIGENQMTFMKNRQIFDSFIVPEEIIHSWRKDKIEGLFVKLDFKKAYNSVDHSFLDDIMKSIGFGERWRSWIMSCVETPRLLVLVNGSPTEEFALERGLRQALPFAKVIRSLFSDGSKTVKVMEEWLNAVVVKSARRCLEEVGSAVIEVCKVTSHGICPQKVLITVLTENLVNACTDTIQPKPAAVESWSTPLNDDLNFNVDGAANGERCKGLLSVCGERIGGEEKYCVH</sequence>
<name>A0AAD9TF91_9ROSI</name>
<dbReference type="EMBL" id="JANJYI010000009">
    <property type="protein sequence ID" value="KAK2634504.1"/>
    <property type="molecule type" value="Genomic_DNA"/>
</dbReference>
<dbReference type="AlphaFoldDB" id="A0AAD9TF91"/>
<gene>
    <name evidence="2" type="ORF">Ddye_029296</name>
</gene>
<proteinExistence type="predicted"/>
<keyword evidence="3" id="KW-1185">Reference proteome</keyword>
<dbReference type="Pfam" id="PF00078">
    <property type="entry name" value="RVT_1"/>
    <property type="match status" value="1"/>
</dbReference>
<comment type="caution">
    <text evidence="2">The sequence shown here is derived from an EMBL/GenBank/DDBJ whole genome shotgun (WGS) entry which is preliminary data.</text>
</comment>
<feature type="domain" description="Reverse transcriptase" evidence="1">
    <location>
        <begin position="3"/>
        <end position="139"/>
    </location>
</feature>
<evidence type="ECO:0000313" key="3">
    <source>
        <dbReference type="Proteomes" id="UP001280121"/>
    </source>
</evidence>
<dbReference type="Proteomes" id="UP001280121">
    <property type="component" value="Unassembled WGS sequence"/>
</dbReference>
<dbReference type="PANTHER" id="PTHR31635:SF196">
    <property type="entry name" value="REVERSE TRANSCRIPTASE DOMAIN-CONTAINING PROTEIN-RELATED"/>
    <property type="match status" value="1"/>
</dbReference>
<dbReference type="InterPro" id="IPR000477">
    <property type="entry name" value="RT_dom"/>
</dbReference>
<dbReference type="PANTHER" id="PTHR31635">
    <property type="entry name" value="REVERSE TRANSCRIPTASE DOMAIN-CONTAINING PROTEIN-RELATED"/>
    <property type="match status" value="1"/>
</dbReference>